<keyword evidence="3" id="KW-0067">ATP-binding</keyword>
<evidence type="ECO:0000313" key="3">
    <source>
        <dbReference type="EMBL" id="GIY87291.1"/>
    </source>
</evidence>
<feature type="compositionally biased region" description="Basic and acidic residues" evidence="1">
    <location>
        <begin position="1"/>
        <end position="24"/>
    </location>
</feature>
<gene>
    <name evidence="3" type="primary">AVEN_267640_1</name>
    <name evidence="3" type="ORF">CDAR_368691</name>
</gene>
<dbReference type="EMBL" id="BPLQ01015322">
    <property type="protein sequence ID" value="GIY87291.1"/>
    <property type="molecule type" value="Genomic_DNA"/>
</dbReference>
<feature type="domain" description="DUF6570" evidence="2">
    <location>
        <begin position="116"/>
        <end position="231"/>
    </location>
</feature>
<keyword evidence="4" id="KW-1185">Reference proteome</keyword>
<accession>A0AAV4WWN2</accession>
<dbReference type="GO" id="GO:0004386">
    <property type="term" value="F:helicase activity"/>
    <property type="evidence" value="ECO:0007669"/>
    <property type="project" value="UniProtKB-KW"/>
</dbReference>
<dbReference type="Pfam" id="PF20209">
    <property type="entry name" value="DUF6570"/>
    <property type="match status" value="1"/>
</dbReference>
<feature type="region of interest" description="Disordered" evidence="1">
    <location>
        <begin position="245"/>
        <end position="265"/>
    </location>
</feature>
<protein>
    <submittedName>
        <fullName evidence="3">ATP-dependent DNA helicase</fullName>
    </submittedName>
</protein>
<dbReference type="AlphaFoldDB" id="A0AAV4WWN2"/>
<reference evidence="3 4" key="1">
    <citation type="submission" date="2021-06" db="EMBL/GenBank/DDBJ databases">
        <title>Caerostris darwini draft genome.</title>
        <authorList>
            <person name="Kono N."/>
            <person name="Arakawa K."/>
        </authorList>
    </citation>
    <scope>NUCLEOTIDE SEQUENCE [LARGE SCALE GENOMIC DNA]</scope>
</reference>
<evidence type="ECO:0000259" key="2">
    <source>
        <dbReference type="Pfam" id="PF20209"/>
    </source>
</evidence>
<comment type="caution">
    <text evidence="3">The sequence shown here is derived from an EMBL/GenBank/DDBJ whole genome shotgun (WGS) entry which is preliminary data.</text>
</comment>
<feature type="compositionally biased region" description="Acidic residues" evidence="1">
    <location>
        <begin position="255"/>
        <end position="265"/>
    </location>
</feature>
<keyword evidence="3" id="KW-0547">Nucleotide-binding</keyword>
<keyword evidence="3" id="KW-0378">Hydrolase</keyword>
<evidence type="ECO:0000256" key="1">
    <source>
        <dbReference type="SAM" id="MobiDB-lite"/>
    </source>
</evidence>
<dbReference type="Proteomes" id="UP001054837">
    <property type="component" value="Unassembled WGS sequence"/>
</dbReference>
<name>A0AAV4WWN2_9ARAC</name>
<proteinExistence type="predicted"/>
<keyword evidence="3" id="KW-0347">Helicase</keyword>
<organism evidence="3 4">
    <name type="scientific">Caerostris darwini</name>
    <dbReference type="NCBI Taxonomy" id="1538125"/>
    <lineage>
        <taxon>Eukaryota</taxon>
        <taxon>Metazoa</taxon>
        <taxon>Ecdysozoa</taxon>
        <taxon>Arthropoda</taxon>
        <taxon>Chelicerata</taxon>
        <taxon>Arachnida</taxon>
        <taxon>Araneae</taxon>
        <taxon>Araneomorphae</taxon>
        <taxon>Entelegynae</taxon>
        <taxon>Araneoidea</taxon>
        <taxon>Araneidae</taxon>
        <taxon>Caerostris</taxon>
    </lineage>
</organism>
<dbReference type="InterPro" id="IPR046700">
    <property type="entry name" value="DUF6570"/>
</dbReference>
<feature type="region of interest" description="Disordered" evidence="1">
    <location>
        <begin position="1"/>
        <end position="49"/>
    </location>
</feature>
<sequence>MEDNVKAHDRERKRTARSKPETRARQNALQRERRALKRQQTINPHDDNIKHTKCVQTPSLYSSSCSCPLKDTFNSSPSVTPSCSHCFLNNTHSDLNDYSHEKQWLKVEEPNYGFRYPEQPSCLSELNDLEERLVALRIPFMQIRVLGRDRQYGIKGSVTNVPNDLHKSVDCLPHNVNDSATIYVKLKKRLSFKSHFMYQCVNPNRIYNATLYLMNKPLYQSQNVNIDLEWLEKFRTESFSEGPNAFADLNPISSEENDESDIDDDDYDDPFVNPAPAEMVINKLNTNIDAGLALSLGEDQMPLSVLFDDLAEKLSYPRIYCGDMRRFTRKKPPTYSEIVKSELRRYGRRGATPQKILYSHQENLHKLFLSSIQICLRNKIPTDSSLTAQQVQDQQCLRQLFYKNQACKLMKTIKCSPAHWENEKNHVCA</sequence>
<evidence type="ECO:0000313" key="4">
    <source>
        <dbReference type="Proteomes" id="UP001054837"/>
    </source>
</evidence>